<dbReference type="PROSITE" id="PS50883">
    <property type="entry name" value="EAL"/>
    <property type="match status" value="1"/>
</dbReference>
<feature type="domain" description="HAMP" evidence="3">
    <location>
        <begin position="339"/>
        <end position="392"/>
    </location>
</feature>
<dbReference type="InterPro" id="IPR001633">
    <property type="entry name" value="EAL_dom"/>
</dbReference>
<dbReference type="Gene3D" id="3.30.70.270">
    <property type="match status" value="1"/>
</dbReference>
<dbReference type="SUPFAM" id="SSF55073">
    <property type="entry name" value="Nucleotide cyclase"/>
    <property type="match status" value="1"/>
</dbReference>
<sequence>MAFCVTLWLSPRHSKQTLNGKQCCYRNRDARVRRGSVNSQFGHYLLTSLSRRFITFVLAFLVSIQFVSYALVQVTVDAHIREEIRETLEVSKRVWDQLLIQASFRLQENADLLASDFGFRTAVATQDQQTITSALQNNAARVDASIAVLIDHQWALQALSEDDISEASRKELVTAIKQFSTARPYHLMIYKGKPTQFVLAPIRAPRIIGYVLFGFEITHQRISLASQLAGVDIALLSSLSDSSNIYVVSNEAQIKAYFSSLAEPRPTASSTMQDRAIADRVFVTETLTEKLPNQHWIYVVFLESLDAASLRFDKLASQYLWVSGLAIVLFTLAVLALSHRVIRPLITLTKATEALADGNYTATIEGTQRPDEIGQLTRGFDQMRGRLQEQKQTITQLAYFDTLTHLPNREHFRQHLKQELAHPSLKSISVITINLDRFKHINDVLGYHVGDAVLQEMAQRLTLTSESLPLFAARISGDEFVGEIKTGSDELADSVTRIKQRLDIPFYVNDTPIDISVSIGVATWPSDGGDVDSLLNASQIAMYSAKRKKEQVVFYDSALVTAIPENLSLLSELRRALLQNELRVFLQPKVMATTKVVSSAEALIRWQHPERGLLAPFFFVPFAEQTGYVRELTRWMIQQVIQHWRELQPLSGQLTISVNLSTWDLINPQLLDDLQHWLSEYHVPASGLCLEITESAIMEDPETSELTLLQLSQMGFHLSIDDFGTGYSSLGYLQRLPVNELKVDKSFVLNMLENPNDKVIVSSTIQLAHSLGLQVVAEGVESYALFTSLRELGCDEIQGYCVSKPIALEEFIAWREEWMQSNPYTVESMQKKG</sequence>
<proteinExistence type="predicted"/>
<dbReference type="InterPro" id="IPR029150">
    <property type="entry name" value="dCache_3"/>
</dbReference>
<keyword evidence="1" id="KW-1133">Transmembrane helix</keyword>
<feature type="domain" description="EAL" evidence="2">
    <location>
        <begin position="566"/>
        <end position="819"/>
    </location>
</feature>
<dbReference type="eggNOG" id="COG5001">
    <property type="taxonomic scope" value="Bacteria"/>
</dbReference>
<keyword evidence="1" id="KW-0472">Membrane</keyword>
<dbReference type="SUPFAM" id="SSF141868">
    <property type="entry name" value="EAL domain-like"/>
    <property type="match status" value="1"/>
</dbReference>
<dbReference type="CDD" id="cd06225">
    <property type="entry name" value="HAMP"/>
    <property type="match status" value="1"/>
</dbReference>
<feature type="transmembrane region" description="Helical" evidence="1">
    <location>
        <begin position="53"/>
        <end position="72"/>
    </location>
</feature>
<dbReference type="Gene3D" id="6.10.340.10">
    <property type="match status" value="1"/>
</dbReference>
<dbReference type="InterPro" id="IPR043128">
    <property type="entry name" value="Rev_trsase/Diguanyl_cyclase"/>
</dbReference>
<dbReference type="Pfam" id="PF00563">
    <property type="entry name" value="EAL"/>
    <property type="match status" value="1"/>
</dbReference>
<dbReference type="PANTHER" id="PTHR44757">
    <property type="entry name" value="DIGUANYLATE CYCLASE DGCP"/>
    <property type="match status" value="1"/>
</dbReference>
<dbReference type="NCBIfam" id="TIGR00254">
    <property type="entry name" value="GGDEF"/>
    <property type="match status" value="1"/>
</dbReference>
<evidence type="ECO:0000259" key="2">
    <source>
        <dbReference type="PROSITE" id="PS50883"/>
    </source>
</evidence>
<dbReference type="Pfam" id="PF00672">
    <property type="entry name" value="HAMP"/>
    <property type="match status" value="1"/>
</dbReference>
<dbReference type="AlphaFoldDB" id="Q7MDD2"/>
<dbReference type="PROSITE" id="PS50887">
    <property type="entry name" value="GGDEF"/>
    <property type="match status" value="1"/>
</dbReference>
<dbReference type="Pfam" id="PF14827">
    <property type="entry name" value="dCache_3"/>
    <property type="match status" value="1"/>
</dbReference>
<dbReference type="GO" id="GO:0016020">
    <property type="term" value="C:membrane"/>
    <property type="evidence" value="ECO:0007669"/>
    <property type="project" value="InterPro"/>
</dbReference>
<dbReference type="HOGENOM" id="CLU_000445_70_46_6"/>
<organism evidence="5 6">
    <name type="scientific">Vibrio vulnificus (strain YJ016)</name>
    <dbReference type="NCBI Taxonomy" id="196600"/>
    <lineage>
        <taxon>Bacteria</taxon>
        <taxon>Pseudomonadati</taxon>
        <taxon>Pseudomonadota</taxon>
        <taxon>Gammaproteobacteria</taxon>
        <taxon>Vibrionales</taxon>
        <taxon>Vibrionaceae</taxon>
        <taxon>Vibrio</taxon>
    </lineage>
</organism>
<evidence type="ECO:0000259" key="3">
    <source>
        <dbReference type="PROSITE" id="PS50885"/>
    </source>
</evidence>
<accession>Q7MDD2</accession>
<keyword evidence="1" id="KW-0812">Transmembrane</keyword>
<feature type="transmembrane region" description="Helical" evidence="1">
    <location>
        <begin position="319"/>
        <end position="338"/>
    </location>
</feature>
<name>Q7MDD2_VIBVY</name>
<dbReference type="PANTHER" id="PTHR44757:SF2">
    <property type="entry name" value="BIOFILM ARCHITECTURE MAINTENANCE PROTEIN MBAA"/>
    <property type="match status" value="1"/>
</dbReference>
<dbReference type="InterPro" id="IPR029787">
    <property type="entry name" value="Nucleotide_cyclase"/>
</dbReference>
<dbReference type="SMART" id="SM00052">
    <property type="entry name" value="EAL"/>
    <property type="match status" value="1"/>
</dbReference>
<protein>
    <submittedName>
        <fullName evidence="5">Predicted signal transduction protein</fullName>
    </submittedName>
</protein>
<dbReference type="STRING" id="672.VV93_v1c40430"/>
<dbReference type="GO" id="GO:0007165">
    <property type="term" value="P:signal transduction"/>
    <property type="evidence" value="ECO:0007669"/>
    <property type="project" value="InterPro"/>
</dbReference>
<dbReference type="Proteomes" id="UP000002675">
    <property type="component" value="Chromosome II"/>
</dbReference>
<dbReference type="InterPro" id="IPR052155">
    <property type="entry name" value="Biofilm_reg_signaling"/>
</dbReference>
<dbReference type="SMART" id="SM00267">
    <property type="entry name" value="GGDEF"/>
    <property type="match status" value="1"/>
</dbReference>
<evidence type="ECO:0000313" key="5">
    <source>
        <dbReference type="EMBL" id="BAC97130.1"/>
    </source>
</evidence>
<dbReference type="InterPro" id="IPR003660">
    <property type="entry name" value="HAMP_dom"/>
</dbReference>
<dbReference type="InterPro" id="IPR000160">
    <property type="entry name" value="GGDEF_dom"/>
</dbReference>
<feature type="domain" description="GGDEF" evidence="4">
    <location>
        <begin position="426"/>
        <end position="557"/>
    </location>
</feature>
<dbReference type="Pfam" id="PF00990">
    <property type="entry name" value="GGDEF"/>
    <property type="match status" value="1"/>
</dbReference>
<dbReference type="SUPFAM" id="SSF158472">
    <property type="entry name" value="HAMP domain-like"/>
    <property type="match status" value="1"/>
</dbReference>
<reference evidence="5 6" key="1">
    <citation type="journal article" date="2003" name="Genome Res.">
        <title>Comparative genome analysis of Vibrio vulnificus, a marine pathogen.</title>
        <authorList>
            <person name="Chen C.Y."/>
            <person name="Wu K.M."/>
            <person name="Chang Y.C."/>
            <person name="Chang C.H."/>
            <person name="Tsai H.C."/>
            <person name="Liao T.L."/>
            <person name="Liu Y.M."/>
            <person name="Chen H.J."/>
            <person name="Shen A.B."/>
            <person name="Li J.C."/>
            <person name="Su T.L."/>
            <person name="Shao C.P."/>
            <person name="Lee C.T."/>
            <person name="Hor L.I."/>
            <person name="Tsai S.F."/>
        </authorList>
    </citation>
    <scope>NUCLEOTIDE SEQUENCE [LARGE SCALE GENOMIC DNA]</scope>
    <source>
        <strain evidence="5 6">YJ016</strain>
    </source>
</reference>
<dbReference type="KEGG" id="vvy:VVA1104"/>
<dbReference type="SMART" id="SM00304">
    <property type="entry name" value="HAMP"/>
    <property type="match status" value="1"/>
</dbReference>
<gene>
    <name evidence="5" type="ordered locus">VVA1104</name>
</gene>
<dbReference type="Gene3D" id="3.20.20.450">
    <property type="entry name" value="EAL domain"/>
    <property type="match status" value="1"/>
</dbReference>
<dbReference type="InterPro" id="IPR035919">
    <property type="entry name" value="EAL_sf"/>
</dbReference>
<dbReference type="CDD" id="cd01948">
    <property type="entry name" value="EAL"/>
    <property type="match status" value="1"/>
</dbReference>
<evidence type="ECO:0000313" key="6">
    <source>
        <dbReference type="Proteomes" id="UP000002675"/>
    </source>
</evidence>
<dbReference type="CDD" id="cd01949">
    <property type="entry name" value="GGDEF"/>
    <property type="match status" value="1"/>
</dbReference>
<evidence type="ECO:0000259" key="4">
    <source>
        <dbReference type="PROSITE" id="PS50887"/>
    </source>
</evidence>
<dbReference type="EMBL" id="BA000038">
    <property type="protein sequence ID" value="BAC97130.1"/>
    <property type="molecule type" value="Genomic_DNA"/>
</dbReference>
<dbReference type="PROSITE" id="PS50885">
    <property type="entry name" value="HAMP"/>
    <property type="match status" value="1"/>
</dbReference>
<evidence type="ECO:0000256" key="1">
    <source>
        <dbReference type="SAM" id="Phobius"/>
    </source>
</evidence>